<name>A0A1J1LTW5_9CYAN</name>
<keyword evidence="3" id="KW-1185">Reference proteome</keyword>
<dbReference type="RefSeq" id="WP_072717165.1">
    <property type="nucleotide sequence ID" value="NZ_LN889764.1"/>
</dbReference>
<feature type="transmembrane region" description="Helical" evidence="1">
    <location>
        <begin position="97"/>
        <end position="123"/>
    </location>
</feature>
<keyword evidence="1" id="KW-0472">Membrane</keyword>
<protein>
    <submittedName>
        <fullName evidence="2">Uncharacterized protein</fullName>
    </submittedName>
</protein>
<keyword evidence="1" id="KW-1133">Transmembrane helix</keyword>
<dbReference type="STRING" id="671072.PL921480153"/>
<proteinExistence type="predicted"/>
<evidence type="ECO:0000256" key="1">
    <source>
        <dbReference type="SAM" id="Phobius"/>
    </source>
</evidence>
<evidence type="ECO:0000313" key="2">
    <source>
        <dbReference type="EMBL" id="CUR36043.1"/>
    </source>
</evidence>
<feature type="transmembrane region" description="Helical" evidence="1">
    <location>
        <begin position="55"/>
        <end position="76"/>
    </location>
</feature>
<organism evidence="2 3">
    <name type="scientific">Planktothrix tepida PCC 9214</name>
    <dbReference type="NCBI Taxonomy" id="671072"/>
    <lineage>
        <taxon>Bacteria</taxon>
        <taxon>Bacillati</taxon>
        <taxon>Cyanobacteriota</taxon>
        <taxon>Cyanophyceae</taxon>
        <taxon>Oscillatoriophycideae</taxon>
        <taxon>Oscillatoriales</taxon>
        <taxon>Microcoleaceae</taxon>
        <taxon>Planktothrix</taxon>
    </lineage>
</organism>
<gene>
    <name evidence="2" type="ORF">PL921480153</name>
</gene>
<dbReference type="Proteomes" id="UP000184315">
    <property type="component" value="Unassembled WGS sequence"/>
</dbReference>
<dbReference type="OrthoDB" id="582166at2"/>
<feature type="transmembrane region" description="Helical" evidence="1">
    <location>
        <begin position="16"/>
        <end position="35"/>
    </location>
</feature>
<accession>A0A1J1LTW5</accession>
<dbReference type="EMBL" id="CZDF01000188">
    <property type="protein sequence ID" value="CUR36043.1"/>
    <property type="molecule type" value="Genomic_DNA"/>
</dbReference>
<dbReference type="AlphaFoldDB" id="A0A1J1LTW5"/>
<reference evidence="3" key="1">
    <citation type="submission" date="2015-10" db="EMBL/GenBank/DDBJ databases">
        <authorList>
            <person name="Regsiter A."/>
            <person name="william w."/>
        </authorList>
    </citation>
    <scope>NUCLEOTIDE SEQUENCE [LARGE SCALE GENOMIC DNA]</scope>
</reference>
<sequence length="164" mass="17984">MVPASHHVYDFIQKNALISGVINGVINGVIGWFMFRAKEALPLTVDTISAHEKTVFSTGVMTAFMLSLILGTIAFFTFSKKAKTFPVPFPELLDRPFFFFGVRTILFYSLFAFGTAALVALFLQKFLGTILVTPLIGAILLGIIAGIASWFINAAVMKAMLRPE</sequence>
<feature type="transmembrane region" description="Helical" evidence="1">
    <location>
        <begin position="129"/>
        <end position="152"/>
    </location>
</feature>
<keyword evidence="1" id="KW-0812">Transmembrane</keyword>
<evidence type="ECO:0000313" key="3">
    <source>
        <dbReference type="Proteomes" id="UP000184315"/>
    </source>
</evidence>